<dbReference type="GO" id="GO:0005634">
    <property type="term" value="C:nucleus"/>
    <property type="evidence" value="ECO:0007669"/>
    <property type="project" value="InterPro"/>
</dbReference>
<dbReference type="InterPro" id="IPR046341">
    <property type="entry name" value="SET_dom_sf"/>
</dbReference>
<dbReference type="GO" id="GO:0042054">
    <property type="term" value="F:histone methyltransferase activity"/>
    <property type="evidence" value="ECO:0007669"/>
    <property type="project" value="InterPro"/>
</dbReference>
<accession>A0A9W9K4F1</accession>
<dbReference type="Pfam" id="PF00856">
    <property type="entry name" value="SET"/>
    <property type="match status" value="1"/>
</dbReference>
<dbReference type="GO" id="GO:0005694">
    <property type="term" value="C:chromosome"/>
    <property type="evidence" value="ECO:0007669"/>
    <property type="project" value="UniProtKB-SubCell"/>
</dbReference>
<dbReference type="Gene3D" id="2.170.270.10">
    <property type="entry name" value="SET domain"/>
    <property type="match status" value="1"/>
</dbReference>
<dbReference type="AlphaFoldDB" id="A0A9W9K4F1"/>
<dbReference type="PANTHER" id="PTHR46223:SF3">
    <property type="entry name" value="HISTONE-LYSINE N-METHYLTRANSFERASE SET-23"/>
    <property type="match status" value="1"/>
</dbReference>
<evidence type="ECO:0000259" key="11">
    <source>
        <dbReference type="PROSITE" id="PS50868"/>
    </source>
</evidence>
<dbReference type="GO" id="GO:0008270">
    <property type="term" value="F:zinc ion binding"/>
    <property type="evidence" value="ECO:0007669"/>
    <property type="project" value="InterPro"/>
</dbReference>
<evidence type="ECO:0000256" key="5">
    <source>
        <dbReference type="ARBA" id="ARBA00022691"/>
    </source>
</evidence>
<dbReference type="OrthoDB" id="308383at2759"/>
<organism evidence="12 13">
    <name type="scientific">Penicillium alfredii</name>
    <dbReference type="NCBI Taxonomy" id="1506179"/>
    <lineage>
        <taxon>Eukaryota</taxon>
        <taxon>Fungi</taxon>
        <taxon>Dikarya</taxon>
        <taxon>Ascomycota</taxon>
        <taxon>Pezizomycotina</taxon>
        <taxon>Eurotiomycetes</taxon>
        <taxon>Eurotiomycetidae</taxon>
        <taxon>Eurotiales</taxon>
        <taxon>Aspergillaceae</taxon>
        <taxon>Penicillium</taxon>
    </lineage>
</organism>
<keyword evidence="2" id="KW-0158">Chromosome</keyword>
<evidence type="ECO:0000259" key="10">
    <source>
        <dbReference type="PROSITE" id="PS50867"/>
    </source>
</evidence>
<dbReference type="EMBL" id="JAPMSZ010000009">
    <property type="protein sequence ID" value="KAJ5091742.1"/>
    <property type="molecule type" value="Genomic_DNA"/>
</dbReference>
<feature type="region of interest" description="Disordered" evidence="8">
    <location>
        <begin position="1"/>
        <end position="82"/>
    </location>
</feature>
<reference evidence="12" key="2">
    <citation type="journal article" date="2023" name="IMA Fungus">
        <title>Comparative genomic study of the Penicillium genus elucidates a diverse pangenome and 15 lateral gene transfer events.</title>
        <authorList>
            <person name="Petersen C."/>
            <person name="Sorensen T."/>
            <person name="Nielsen M.R."/>
            <person name="Sondergaard T.E."/>
            <person name="Sorensen J.L."/>
            <person name="Fitzpatrick D.A."/>
            <person name="Frisvad J.C."/>
            <person name="Nielsen K.L."/>
        </authorList>
    </citation>
    <scope>NUCLEOTIDE SEQUENCE</scope>
    <source>
        <strain evidence="12">IBT 34128</strain>
    </source>
</reference>
<keyword evidence="6" id="KW-0479">Metal-binding</keyword>
<dbReference type="PROSITE" id="PS50867">
    <property type="entry name" value="PRE_SET"/>
    <property type="match status" value="1"/>
</dbReference>
<gene>
    <name evidence="12" type="ORF">NUU61_006612</name>
</gene>
<feature type="compositionally biased region" description="Polar residues" evidence="8">
    <location>
        <begin position="66"/>
        <end position="76"/>
    </location>
</feature>
<feature type="domain" description="Pre-SET" evidence="10">
    <location>
        <begin position="236"/>
        <end position="311"/>
    </location>
</feature>
<dbReference type="PROSITE" id="PS50280">
    <property type="entry name" value="SET"/>
    <property type="match status" value="1"/>
</dbReference>
<keyword evidence="13" id="KW-1185">Reference proteome</keyword>
<evidence type="ECO:0000256" key="4">
    <source>
        <dbReference type="ARBA" id="ARBA00022679"/>
    </source>
</evidence>
<evidence type="ECO:0000256" key="2">
    <source>
        <dbReference type="ARBA" id="ARBA00022454"/>
    </source>
</evidence>
<dbReference type="InterPro" id="IPR001214">
    <property type="entry name" value="SET_dom"/>
</dbReference>
<keyword evidence="7" id="KW-0862">Zinc</keyword>
<dbReference type="Pfam" id="PF05033">
    <property type="entry name" value="Pre-SET"/>
    <property type="match status" value="1"/>
</dbReference>
<evidence type="ECO:0000313" key="12">
    <source>
        <dbReference type="EMBL" id="KAJ5091742.1"/>
    </source>
</evidence>
<name>A0A9W9K4F1_9EURO</name>
<evidence type="ECO:0000256" key="8">
    <source>
        <dbReference type="SAM" id="MobiDB-lite"/>
    </source>
</evidence>
<comment type="subcellular location">
    <subcellularLocation>
        <location evidence="1">Chromosome</location>
    </subcellularLocation>
</comment>
<feature type="domain" description="SET" evidence="9">
    <location>
        <begin position="314"/>
        <end position="441"/>
    </location>
</feature>
<sequence>MAQTLPAGPVPTVIDLTQEAQMDEYQVPAKDEKTGDEPRQVTFITLAHRSPESTIPQKRKSVDASEVSSTTSTKSNGLPKDLHLSRLKATSTPSPTPSLASQNVSVVIPSPSIHQRRRMEAIKPPSNITGFSKTWYPIEDEKIKAAAFAYPRARSTNRSVVSLSLRPSDKTLSSPLPTQTSIRATLEQKLARVKGPPITISADCDRLLAKLAANFDFINDYKIQDGVEGVEDGFNAGCNCPIDCPTNKCECLTNEPDSNRKIVPYDPSPRGPPGTLILRPGFLNRKSMIYECSYRCKCKGLKCWNHVVQRGRQVRLEIFNTGKRGFGLRSEDHIVTGQFIDRYLGEVITENVADVRESLASAEGAQSYLFGLDFLVKDEDIFVIDGHKFGSATRFMNHSCNPNCKIIPVSTTNHADDRLYYLAFFALREIPPNTELTFDYNPTEGESSPPKKIDPNAVKCLCGEKNCRGQLWPNARKGQ</sequence>
<dbReference type="SUPFAM" id="SSF82199">
    <property type="entry name" value="SET domain"/>
    <property type="match status" value="1"/>
</dbReference>
<evidence type="ECO:0000313" key="13">
    <source>
        <dbReference type="Proteomes" id="UP001141434"/>
    </source>
</evidence>
<dbReference type="PANTHER" id="PTHR46223">
    <property type="entry name" value="HISTONE-LYSINE N-METHYLTRANSFERASE SUV39H"/>
    <property type="match status" value="1"/>
</dbReference>
<dbReference type="GeneID" id="81396308"/>
<dbReference type="InterPro" id="IPR003616">
    <property type="entry name" value="Post-SET_dom"/>
</dbReference>
<feature type="domain" description="Post-SET" evidence="11">
    <location>
        <begin position="456"/>
        <end position="472"/>
    </location>
</feature>
<evidence type="ECO:0000259" key="9">
    <source>
        <dbReference type="PROSITE" id="PS50280"/>
    </source>
</evidence>
<reference evidence="12" key="1">
    <citation type="submission" date="2022-11" db="EMBL/GenBank/DDBJ databases">
        <authorList>
            <person name="Petersen C."/>
        </authorList>
    </citation>
    <scope>NUCLEOTIDE SEQUENCE</scope>
    <source>
        <strain evidence="12">IBT 34128</strain>
    </source>
</reference>
<comment type="caution">
    <text evidence="12">The sequence shown here is derived from an EMBL/GenBank/DDBJ whole genome shotgun (WGS) entry which is preliminary data.</text>
</comment>
<dbReference type="RefSeq" id="XP_056509939.1">
    <property type="nucleotide sequence ID" value="XM_056657139.1"/>
</dbReference>
<keyword evidence="3" id="KW-0489">Methyltransferase</keyword>
<dbReference type="Proteomes" id="UP001141434">
    <property type="component" value="Unassembled WGS sequence"/>
</dbReference>
<keyword evidence="4" id="KW-0808">Transferase</keyword>
<evidence type="ECO:0000256" key="3">
    <source>
        <dbReference type="ARBA" id="ARBA00022603"/>
    </source>
</evidence>
<dbReference type="GO" id="GO:0032259">
    <property type="term" value="P:methylation"/>
    <property type="evidence" value="ECO:0007669"/>
    <property type="project" value="UniProtKB-KW"/>
</dbReference>
<dbReference type="PROSITE" id="PS50868">
    <property type="entry name" value="POST_SET"/>
    <property type="match status" value="1"/>
</dbReference>
<evidence type="ECO:0000256" key="7">
    <source>
        <dbReference type="ARBA" id="ARBA00022833"/>
    </source>
</evidence>
<protein>
    <submittedName>
        <fullName evidence="12">Uncharacterized protein</fullName>
    </submittedName>
</protein>
<evidence type="ECO:0000256" key="6">
    <source>
        <dbReference type="ARBA" id="ARBA00022723"/>
    </source>
</evidence>
<keyword evidence="5" id="KW-0949">S-adenosyl-L-methionine</keyword>
<evidence type="ECO:0000256" key="1">
    <source>
        <dbReference type="ARBA" id="ARBA00004286"/>
    </source>
</evidence>
<feature type="compositionally biased region" description="Basic and acidic residues" evidence="8">
    <location>
        <begin position="29"/>
        <end position="39"/>
    </location>
</feature>
<dbReference type="InterPro" id="IPR050973">
    <property type="entry name" value="H3K9_Histone-Lys_N-MTase"/>
</dbReference>
<dbReference type="SMART" id="SM00317">
    <property type="entry name" value="SET"/>
    <property type="match status" value="1"/>
</dbReference>
<proteinExistence type="predicted"/>
<dbReference type="InterPro" id="IPR007728">
    <property type="entry name" value="Pre-SET_dom"/>
</dbReference>